<dbReference type="EMBL" id="JASCZI010211470">
    <property type="protein sequence ID" value="MED6192374.1"/>
    <property type="molecule type" value="Genomic_DNA"/>
</dbReference>
<proteinExistence type="predicted"/>
<evidence type="ECO:0000313" key="4">
    <source>
        <dbReference type="Proteomes" id="UP001341840"/>
    </source>
</evidence>
<feature type="region of interest" description="Disordered" evidence="2">
    <location>
        <begin position="87"/>
        <end position="116"/>
    </location>
</feature>
<reference evidence="3 4" key="1">
    <citation type="journal article" date="2023" name="Plants (Basel)">
        <title>Bridging the Gap: Combining Genomics and Transcriptomics Approaches to Understand Stylosanthes scabra, an Orphan Legume from the Brazilian Caatinga.</title>
        <authorList>
            <person name="Ferreira-Neto J.R.C."/>
            <person name="da Silva M.D."/>
            <person name="Binneck E."/>
            <person name="de Melo N.F."/>
            <person name="da Silva R.H."/>
            <person name="de Melo A.L.T.M."/>
            <person name="Pandolfi V."/>
            <person name="Bustamante F.O."/>
            <person name="Brasileiro-Vidal A.C."/>
            <person name="Benko-Iseppon A.M."/>
        </authorList>
    </citation>
    <scope>NUCLEOTIDE SEQUENCE [LARGE SCALE GENOMIC DNA]</scope>
    <source>
        <tissue evidence="3">Leaves</tissue>
    </source>
</reference>
<accession>A0ABU6X4B0</accession>
<keyword evidence="4" id="KW-1185">Reference proteome</keyword>
<keyword evidence="1" id="KW-0175">Coiled coil</keyword>
<organism evidence="3 4">
    <name type="scientific">Stylosanthes scabra</name>
    <dbReference type="NCBI Taxonomy" id="79078"/>
    <lineage>
        <taxon>Eukaryota</taxon>
        <taxon>Viridiplantae</taxon>
        <taxon>Streptophyta</taxon>
        <taxon>Embryophyta</taxon>
        <taxon>Tracheophyta</taxon>
        <taxon>Spermatophyta</taxon>
        <taxon>Magnoliopsida</taxon>
        <taxon>eudicotyledons</taxon>
        <taxon>Gunneridae</taxon>
        <taxon>Pentapetalae</taxon>
        <taxon>rosids</taxon>
        <taxon>fabids</taxon>
        <taxon>Fabales</taxon>
        <taxon>Fabaceae</taxon>
        <taxon>Papilionoideae</taxon>
        <taxon>50 kb inversion clade</taxon>
        <taxon>dalbergioids sensu lato</taxon>
        <taxon>Dalbergieae</taxon>
        <taxon>Pterocarpus clade</taxon>
        <taxon>Stylosanthes</taxon>
    </lineage>
</organism>
<gene>
    <name evidence="3" type="ORF">PIB30_009452</name>
</gene>
<comment type="caution">
    <text evidence="3">The sequence shown here is derived from an EMBL/GenBank/DDBJ whole genome shotgun (WGS) entry which is preliminary data.</text>
</comment>
<name>A0ABU6X4B0_9FABA</name>
<protein>
    <submittedName>
        <fullName evidence="3">Uncharacterized protein</fullName>
    </submittedName>
</protein>
<evidence type="ECO:0000313" key="3">
    <source>
        <dbReference type="EMBL" id="MED6192374.1"/>
    </source>
</evidence>
<sequence length="306" mass="33240">MFFQVYEPLGGASGNPGSASTIAAMSSSVAHLDSVINSPQTDQEGSFIVPTPDSGDLNFNEDDFDLTSILSEAKEAYSLEFRTDPVKTEKTSADTQGAKSGREEASFQFDKQQGEDQTMQDSTCDEVDSSLIIADQAAKIHECLNCSLSDLITDENLKGTLVEASAILGQHGVAQAETLQRFLEDLYEYKKKRETISKKFEASNKEVQDQEAILAECKASIDQVTPVLNTGIGKEEEAIKAEQVLTEEIQSLEQRLADARSSLLSTKEGLLRVKNSNARLRASLSSLESKQASAKTSRAVALRALE</sequence>
<feature type="coiled-coil region" evidence="1">
    <location>
        <begin position="235"/>
        <end position="262"/>
    </location>
</feature>
<dbReference type="Proteomes" id="UP001341840">
    <property type="component" value="Unassembled WGS sequence"/>
</dbReference>
<evidence type="ECO:0000256" key="1">
    <source>
        <dbReference type="SAM" id="Coils"/>
    </source>
</evidence>
<evidence type="ECO:0000256" key="2">
    <source>
        <dbReference type="SAM" id="MobiDB-lite"/>
    </source>
</evidence>